<evidence type="ECO:0000256" key="2">
    <source>
        <dbReference type="ARBA" id="ARBA00049106"/>
    </source>
</evidence>
<proteinExistence type="inferred from homology"/>
<dbReference type="Pfam" id="PF04075">
    <property type="entry name" value="F420H2_quin_red"/>
    <property type="match status" value="1"/>
</dbReference>
<evidence type="ECO:0000313" key="4">
    <source>
        <dbReference type="Proteomes" id="UP000297866"/>
    </source>
</evidence>
<dbReference type="InterPro" id="IPR012349">
    <property type="entry name" value="Split_barrel_FMN-bd"/>
</dbReference>
<dbReference type="AlphaFoldDB" id="A0A4V3I6F0"/>
<dbReference type="OrthoDB" id="8225825at2"/>
<dbReference type="PANTHER" id="PTHR39428">
    <property type="entry name" value="F420H(2)-DEPENDENT QUINONE REDUCTASE RV1261C"/>
    <property type="match status" value="1"/>
</dbReference>
<protein>
    <submittedName>
        <fullName evidence="3">Nitroreductase family deazaflavin-dependent oxidoreductase</fullName>
    </submittedName>
</protein>
<dbReference type="NCBIfam" id="TIGR00026">
    <property type="entry name" value="hi_GC_TIGR00026"/>
    <property type="match status" value="1"/>
</dbReference>
<name>A0A4V3I6F0_9MICO</name>
<reference evidence="3 4" key="1">
    <citation type="submission" date="2019-03" db="EMBL/GenBank/DDBJ databases">
        <title>Genomics of glacier-inhabiting Cryobacterium strains.</title>
        <authorList>
            <person name="Liu Q."/>
            <person name="Xin Y.-H."/>
        </authorList>
    </citation>
    <scope>NUCLEOTIDE SEQUENCE [LARGE SCALE GENOMIC DNA]</scope>
    <source>
        <strain evidence="3 4">Sr47</strain>
    </source>
</reference>
<dbReference type="GO" id="GO:0016491">
    <property type="term" value="F:oxidoreductase activity"/>
    <property type="evidence" value="ECO:0007669"/>
    <property type="project" value="InterPro"/>
</dbReference>
<dbReference type="Gene3D" id="2.30.110.10">
    <property type="entry name" value="Electron Transport, Fmn-binding Protein, Chain A"/>
    <property type="match status" value="1"/>
</dbReference>
<sequence>MSLRNDLTDLMMRAMSDGHRALLRLSGGRLLRAFGSMPAVELHTIGRTSGKRRSTMLTAPVHGDGRYVLVASKGGGDRNPMWYLNLTANPDVELTVDGATLRMRARTATAAEKAELWPKIVAAYRGYEGYQHKTGRDIPVVICEPRQG</sequence>
<dbReference type="EMBL" id="SOEZ01000049">
    <property type="protein sequence ID" value="TFB50311.1"/>
    <property type="molecule type" value="Genomic_DNA"/>
</dbReference>
<comment type="catalytic activity">
    <reaction evidence="2">
        <text>oxidized coenzyme F420-(gamma-L-Glu)(n) + a quinol + H(+) = reduced coenzyme F420-(gamma-L-Glu)(n) + a quinone</text>
        <dbReference type="Rhea" id="RHEA:39663"/>
        <dbReference type="Rhea" id="RHEA-COMP:12939"/>
        <dbReference type="Rhea" id="RHEA-COMP:14378"/>
        <dbReference type="ChEBI" id="CHEBI:15378"/>
        <dbReference type="ChEBI" id="CHEBI:24646"/>
        <dbReference type="ChEBI" id="CHEBI:132124"/>
        <dbReference type="ChEBI" id="CHEBI:133980"/>
        <dbReference type="ChEBI" id="CHEBI:139511"/>
    </reaction>
</comment>
<evidence type="ECO:0000313" key="3">
    <source>
        <dbReference type="EMBL" id="TFB50311.1"/>
    </source>
</evidence>
<accession>A0A4V3I6F0</accession>
<dbReference type="PANTHER" id="PTHR39428:SF3">
    <property type="entry name" value="DEAZAFLAVIN-DEPENDENT NITROREDUCTASE"/>
    <property type="match status" value="1"/>
</dbReference>
<keyword evidence="4" id="KW-1185">Reference proteome</keyword>
<dbReference type="GO" id="GO:0005886">
    <property type="term" value="C:plasma membrane"/>
    <property type="evidence" value="ECO:0007669"/>
    <property type="project" value="TreeGrafter"/>
</dbReference>
<comment type="caution">
    <text evidence="3">The sequence shown here is derived from an EMBL/GenBank/DDBJ whole genome shotgun (WGS) entry which is preliminary data.</text>
</comment>
<evidence type="ECO:0000256" key="1">
    <source>
        <dbReference type="ARBA" id="ARBA00008710"/>
    </source>
</evidence>
<dbReference type="GO" id="GO:0070967">
    <property type="term" value="F:coenzyme F420 binding"/>
    <property type="evidence" value="ECO:0007669"/>
    <property type="project" value="TreeGrafter"/>
</dbReference>
<dbReference type="InterPro" id="IPR004378">
    <property type="entry name" value="F420H2_quin_Rdtase"/>
</dbReference>
<gene>
    <name evidence="3" type="ORF">E3O23_09985</name>
</gene>
<organism evidence="3 4">
    <name type="scientific">Cryobacterium tagatosivorans</name>
    <dbReference type="NCBI Taxonomy" id="1259199"/>
    <lineage>
        <taxon>Bacteria</taxon>
        <taxon>Bacillati</taxon>
        <taxon>Actinomycetota</taxon>
        <taxon>Actinomycetes</taxon>
        <taxon>Micrococcales</taxon>
        <taxon>Microbacteriaceae</taxon>
        <taxon>Cryobacterium</taxon>
    </lineage>
</organism>
<dbReference type="Proteomes" id="UP000297866">
    <property type="component" value="Unassembled WGS sequence"/>
</dbReference>
<dbReference type="RefSeq" id="WP_134490620.1">
    <property type="nucleotide sequence ID" value="NZ_SOEZ01000049.1"/>
</dbReference>
<comment type="similarity">
    <text evidence="1">Belongs to the F420H(2)-dependent quinone reductase family.</text>
</comment>